<gene>
    <name evidence="2" type="ORF">H6G03_21185</name>
</gene>
<reference evidence="2" key="2">
    <citation type="submission" date="2020-08" db="EMBL/GenBank/DDBJ databases">
        <authorList>
            <person name="Chen M."/>
            <person name="Teng W."/>
            <person name="Zhao L."/>
            <person name="Hu C."/>
            <person name="Zhou Y."/>
            <person name="Han B."/>
            <person name="Song L."/>
            <person name="Shu W."/>
        </authorList>
    </citation>
    <scope>NUCLEOTIDE SEQUENCE</scope>
    <source>
        <strain evidence="2">FACHB-1375</strain>
    </source>
</reference>
<evidence type="ECO:0000313" key="3">
    <source>
        <dbReference type="Proteomes" id="UP000641646"/>
    </source>
</evidence>
<comment type="caution">
    <text evidence="2">The sequence shown here is derived from an EMBL/GenBank/DDBJ whole genome shotgun (WGS) entry which is preliminary data.</text>
</comment>
<dbReference type="EMBL" id="JACJPW010000058">
    <property type="protein sequence ID" value="MBD2183541.1"/>
    <property type="molecule type" value="Genomic_DNA"/>
</dbReference>
<keyword evidence="3" id="KW-1185">Reference proteome</keyword>
<accession>A0A926VGN6</accession>
<name>A0A926VGN6_9CYAN</name>
<dbReference type="AlphaFoldDB" id="A0A926VGN6"/>
<feature type="region of interest" description="Disordered" evidence="1">
    <location>
        <begin position="124"/>
        <end position="145"/>
    </location>
</feature>
<dbReference type="RefSeq" id="WP_190468069.1">
    <property type="nucleotide sequence ID" value="NZ_JACJPW010000058.1"/>
</dbReference>
<evidence type="ECO:0000256" key="1">
    <source>
        <dbReference type="SAM" id="MobiDB-lite"/>
    </source>
</evidence>
<organism evidence="2 3">
    <name type="scientific">Aerosakkonema funiforme FACHB-1375</name>
    <dbReference type="NCBI Taxonomy" id="2949571"/>
    <lineage>
        <taxon>Bacteria</taxon>
        <taxon>Bacillati</taxon>
        <taxon>Cyanobacteriota</taxon>
        <taxon>Cyanophyceae</taxon>
        <taxon>Oscillatoriophycideae</taxon>
        <taxon>Aerosakkonematales</taxon>
        <taxon>Aerosakkonemataceae</taxon>
        <taxon>Aerosakkonema</taxon>
    </lineage>
</organism>
<reference evidence="2" key="1">
    <citation type="journal article" date="2015" name="ISME J.">
        <title>Draft Genome Sequence of Streptomyces incarnatus NRRL8089, which Produces the Nucleoside Antibiotic Sinefungin.</title>
        <authorList>
            <person name="Oshima K."/>
            <person name="Hattori M."/>
            <person name="Shimizu H."/>
            <person name="Fukuda K."/>
            <person name="Nemoto M."/>
            <person name="Inagaki K."/>
            <person name="Tamura T."/>
        </authorList>
    </citation>
    <scope>NUCLEOTIDE SEQUENCE</scope>
    <source>
        <strain evidence="2">FACHB-1375</strain>
    </source>
</reference>
<dbReference type="InterPro" id="IPR025455">
    <property type="entry name" value="DUF4276"/>
</dbReference>
<dbReference type="Proteomes" id="UP000641646">
    <property type="component" value="Unassembled WGS sequence"/>
</dbReference>
<protein>
    <submittedName>
        <fullName evidence="2">DUF4276 family protein</fullName>
    </submittedName>
</protein>
<sequence>MKIAILVEGETENVFKPFLVNFLSSCLEKRMPKLKFVKFDGRIPKENKLKRQVENLLSGKDACDAVIALTDVYTGKNDFVDAADAKVKMAEWVGNNPNFYPHAAQYDFEAWLLPFWSTIQKKAGHNKSAPSGSPEQVNHNNPPSKRIRKIFESGGRRSYNKPRDGASILRGNNLMVSIKACPELKAFINTIITLCEGELID</sequence>
<evidence type="ECO:0000313" key="2">
    <source>
        <dbReference type="EMBL" id="MBD2183541.1"/>
    </source>
</evidence>
<proteinExistence type="predicted"/>
<dbReference type="Pfam" id="PF14103">
    <property type="entry name" value="DUF4276"/>
    <property type="match status" value="1"/>
</dbReference>
<feature type="compositionally biased region" description="Polar residues" evidence="1">
    <location>
        <begin position="128"/>
        <end position="143"/>
    </location>
</feature>